<dbReference type="InterPro" id="IPR027417">
    <property type="entry name" value="P-loop_NTPase"/>
</dbReference>
<sequence>MATSSPSTPSLSASRDDHFSTTRNSSNEVSETTSQPPRKSIVLKTGIVGDTNIGKTSLMVKYAEGAFDEEYVQTLGVNFMEKSIIIKNTEITFTIWDLGGQKEFVSMLPLVCDDAVAILFTFDLTRKETLNSIKEWYRQARGMNLSAVPLLVGTKYDEFVHLSDNYHEEVTRQARKYARAMKAPLIFCSTAHSINVQKIYKIVLAKTFDLECTIPEISETGGPIIEYKYC</sequence>
<evidence type="ECO:0000256" key="5">
    <source>
        <dbReference type="ARBA" id="ARBA00023306"/>
    </source>
</evidence>
<gene>
    <name evidence="7" type="ORF">BDA99DRAFT_506764</name>
</gene>
<keyword evidence="5" id="KW-0131">Cell cycle</keyword>
<dbReference type="PRINTS" id="PR00449">
    <property type="entry name" value="RASTRNSFRMNG"/>
</dbReference>
<dbReference type="InterPro" id="IPR001806">
    <property type="entry name" value="Small_GTPase"/>
</dbReference>
<dbReference type="PIRSF" id="PIRSF037527">
    <property type="entry name" value="Small_GTPase_Tem1"/>
    <property type="match status" value="1"/>
</dbReference>
<dbReference type="PANTHER" id="PTHR47978">
    <property type="match status" value="1"/>
</dbReference>
<feature type="compositionally biased region" description="Polar residues" evidence="6">
    <location>
        <begin position="21"/>
        <end position="37"/>
    </location>
</feature>
<keyword evidence="1" id="KW-0132">Cell division</keyword>
<dbReference type="FunFam" id="3.40.50.300:FF:000330">
    <property type="entry name" value="Septum-promoting GTP-binding protein 1"/>
    <property type="match status" value="1"/>
</dbReference>
<dbReference type="SMART" id="SM00175">
    <property type="entry name" value="RAB"/>
    <property type="match status" value="1"/>
</dbReference>
<dbReference type="GO" id="GO:0005525">
    <property type="term" value="F:GTP binding"/>
    <property type="evidence" value="ECO:0007669"/>
    <property type="project" value="UniProtKB-KW"/>
</dbReference>
<dbReference type="GO" id="GO:0010564">
    <property type="term" value="P:regulation of cell cycle process"/>
    <property type="evidence" value="ECO:0007669"/>
    <property type="project" value="UniProtKB-ARBA"/>
</dbReference>
<protein>
    <submittedName>
        <fullName evidence="7">Small GTPase</fullName>
    </submittedName>
</protein>
<evidence type="ECO:0000313" key="8">
    <source>
        <dbReference type="Proteomes" id="UP001209540"/>
    </source>
</evidence>
<dbReference type="PROSITE" id="PS51419">
    <property type="entry name" value="RAB"/>
    <property type="match status" value="1"/>
</dbReference>
<comment type="caution">
    <text evidence="7">The sequence shown here is derived from an EMBL/GenBank/DDBJ whole genome shotgun (WGS) entry which is preliminary data.</text>
</comment>
<keyword evidence="3" id="KW-0498">Mitosis</keyword>
<dbReference type="EMBL" id="JAIXMP010000010">
    <property type="protein sequence ID" value="KAI9266821.1"/>
    <property type="molecule type" value="Genomic_DNA"/>
</dbReference>
<reference evidence="7" key="1">
    <citation type="journal article" date="2022" name="IScience">
        <title>Evolution of zygomycete secretomes and the origins of terrestrial fungal ecologies.</title>
        <authorList>
            <person name="Chang Y."/>
            <person name="Wang Y."/>
            <person name="Mondo S."/>
            <person name="Ahrendt S."/>
            <person name="Andreopoulos W."/>
            <person name="Barry K."/>
            <person name="Beard J."/>
            <person name="Benny G.L."/>
            <person name="Blankenship S."/>
            <person name="Bonito G."/>
            <person name="Cuomo C."/>
            <person name="Desiro A."/>
            <person name="Gervers K.A."/>
            <person name="Hundley H."/>
            <person name="Kuo A."/>
            <person name="LaButti K."/>
            <person name="Lang B.F."/>
            <person name="Lipzen A."/>
            <person name="O'Donnell K."/>
            <person name="Pangilinan J."/>
            <person name="Reynolds N."/>
            <person name="Sandor L."/>
            <person name="Smith M.E."/>
            <person name="Tsang A."/>
            <person name="Grigoriev I.V."/>
            <person name="Stajich J.E."/>
            <person name="Spatafora J.W."/>
        </authorList>
    </citation>
    <scope>NUCLEOTIDE SEQUENCE</scope>
    <source>
        <strain evidence="7">RSA 2281</strain>
    </source>
</reference>
<dbReference type="Proteomes" id="UP001209540">
    <property type="component" value="Unassembled WGS sequence"/>
</dbReference>
<keyword evidence="2" id="KW-0547">Nucleotide-binding</keyword>
<organism evidence="7 8">
    <name type="scientific">Phascolomyces articulosus</name>
    <dbReference type="NCBI Taxonomy" id="60185"/>
    <lineage>
        <taxon>Eukaryota</taxon>
        <taxon>Fungi</taxon>
        <taxon>Fungi incertae sedis</taxon>
        <taxon>Mucoromycota</taxon>
        <taxon>Mucoromycotina</taxon>
        <taxon>Mucoromycetes</taxon>
        <taxon>Mucorales</taxon>
        <taxon>Lichtheimiaceae</taxon>
        <taxon>Phascolomyces</taxon>
    </lineage>
</organism>
<keyword evidence="8" id="KW-1185">Reference proteome</keyword>
<dbReference type="CDD" id="cd04128">
    <property type="entry name" value="Spg1"/>
    <property type="match status" value="1"/>
</dbReference>
<evidence type="ECO:0000256" key="2">
    <source>
        <dbReference type="ARBA" id="ARBA00022741"/>
    </source>
</evidence>
<dbReference type="InterPro" id="IPR017231">
    <property type="entry name" value="Small_GTPase_Tem1/Spg1"/>
</dbReference>
<evidence type="ECO:0000256" key="1">
    <source>
        <dbReference type="ARBA" id="ARBA00022618"/>
    </source>
</evidence>
<dbReference type="SMART" id="SM00174">
    <property type="entry name" value="RHO"/>
    <property type="match status" value="1"/>
</dbReference>
<feature type="compositionally biased region" description="Low complexity" evidence="6">
    <location>
        <begin position="1"/>
        <end position="13"/>
    </location>
</feature>
<evidence type="ECO:0000256" key="4">
    <source>
        <dbReference type="ARBA" id="ARBA00023134"/>
    </source>
</evidence>
<feature type="region of interest" description="Disordered" evidence="6">
    <location>
        <begin position="1"/>
        <end position="37"/>
    </location>
</feature>
<evidence type="ECO:0000256" key="3">
    <source>
        <dbReference type="ARBA" id="ARBA00022776"/>
    </source>
</evidence>
<dbReference type="GO" id="GO:0003924">
    <property type="term" value="F:GTPase activity"/>
    <property type="evidence" value="ECO:0007669"/>
    <property type="project" value="InterPro"/>
</dbReference>
<name>A0AAD5K325_9FUNG</name>
<evidence type="ECO:0000256" key="6">
    <source>
        <dbReference type="SAM" id="MobiDB-lite"/>
    </source>
</evidence>
<dbReference type="SMART" id="SM00173">
    <property type="entry name" value="RAS"/>
    <property type="match status" value="1"/>
</dbReference>
<dbReference type="Pfam" id="PF00071">
    <property type="entry name" value="Ras"/>
    <property type="match status" value="1"/>
</dbReference>
<dbReference type="AlphaFoldDB" id="A0AAD5K325"/>
<dbReference type="NCBIfam" id="TIGR00231">
    <property type="entry name" value="small_GTP"/>
    <property type="match status" value="1"/>
</dbReference>
<proteinExistence type="predicted"/>
<dbReference type="GO" id="GO:0051301">
    <property type="term" value="P:cell division"/>
    <property type="evidence" value="ECO:0007669"/>
    <property type="project" value="UniProtKB-KW"/>
</dbReference>
<dbReference type="Gene3D" id="3.40.50.300">
    <property type="entry name" value="P-loop containing nucleotide triphosphate hydrolases"/>
    <property type="match status" value="1"/>
</dbReference>
<keyword evidence="4" id="KW-0342">GTP-binding</keyword>
<accession>A0AAD5K325</accession>
<dbReference type="InterPro" id="IPR005225">
    <property type="entry name" value="Small_GTP-bd"/>
</dbReference>
<dbReference type="GO" id="GO:0005816">
    <property type="term" value="C:spindle pole body"/>
    <property type="evidence" value="ECO:0007669"/>
    <property type="project" value="UniProtKB-ARBA"/>
</dbReference>
<reference evidence="7" key="2">
    <citation type="submission" date="2023-02" db="EMBL/GenBank/DDBJ databases">
        <authorList>
            <consortium name="DOE Joint Genome Institute"/>
            <person name="Mondo S.J."/>
            <person name="Chang Y."/>
            <person name="Wang Y."/>
            <person name="Ahrendt S."/>
            <person name="Andreopoulos W."/>
            <person name="Barry K."/>
            <person name="Beard J."/>
            <person name="Benny G.L."/>
            <person name="Blankenship S."/>
            <person name="Bonito G."/>
            <person name="Cuomo C."/>
            <person name="Desiro A."/>
            <person name="Gervers K.A."/>
            <person name="Hundley H."/>
            <person name="Kuo A."/>
            <person name="LaButti K."/>
            <person name="Lang B.F."/>
            <person name="Lipzen A."/>
            <person name="O'Donnell K."/>
            <person name="Pangilinan J."/>
            <person name="Reynolds N."/>
            <person name="Sandor L."/>
            <person name="Smith M.W."/>
            <person name="Tsang A."/>
            <person name="Grigoriev I.V."/>
            <person name="Stajich J.E."/>
            <person name="Spatafora J.W."/>
        </authorList>
    </citation>
    <scope>NUCLEOTIDE SEQUENCE</scope>
    <source>
        <strain evidence="7">RSA 2281</strain>
    </source>
</reference>
<evidence type="ECO:0000313" key="7">
    <source>
        <dbReference type="EMBL" id="KAI9266821.1"/>
    </source>
</evidence>
<dbReference type="GO" id="GO:0035556">
    <property type="term" value="P:intracellular signal transduction"/>
    <property type="evidence" value="ECO:0007669"/>
    <property type="project" value="UniProtKB-ARBA"/>
</dbReference>
<dbReference type="SUPFAM" id="SSF52540">
    <property type="entry name" value="P-loop containing nucleoside triphosphate hydrolases"/>
    <property type="match status" value="1"/>
</dbReference>